<evidence type="ECO:0000313" key="1">
    <source>
        <dbReference type="EMBL" id="KAJ9124038.1"/>
    </source>
</evidence>
<protein>
    <submittedName>
        <fullName evidence="1">Uncharacterized protein</fullName>
    </submittedName>
</protein>
<evidence type="ECO:0000313" key="2">
    <source>
        <dbReference type="Proteomes" id="UP001243375"/>
    </source>
</evidence>
<name>A0ACC2XK85_9TREE</name>
<dbReference type="Proteomes" id="UP001243375">
    <property type="component" value="Unassembled WGS sequence"/>
</dbReference>
<sequence length="461" mass="48887">MASFCNRCVGTIARLAAQPQRSLAASQLAVASFSTSTIAQAGAKKGKPAKSPVKRQGGGFSKVKVGGAQAKQKAEAAALAVRADLIGPEPDLSGLHEFTNEVTNEENVGRPTRFVKQRWDAISTFGLPRNIAKEFARDTPTTVVRESTVAVIDRMTKAPNPSSESNRILLSGAKGCGKSTVMIQAVDSAMQNGSVVIYIPQAINLINSSSPFAYNTTCQTFIQPALSAQLLQAMQTANKSVLSTIKLGQDITLESTSAVGGSTSFAAEDGLDKLVAAGAKSEGLSVPALEKALDILGSQTEVNVLLAVDEVQALFMTSEYRTPDYTLLESYALSVPRLLLDYISGRKALARGTVLTSLSFSSPRYLPTLELYTGLAGALPPPFPLTPYDHVNEYHVAHAKGLEVMNVMEKLALGEAQGMMSIWSKKGVVAHPTDELFLGKFAESGGNAREFGRGLFNTLAV</sequence>
<comment type="caution">
    <text evidence="1">The sequence shown here is derived from an EMBL/GenBank/DDBJ whole genome shotgun (WGS) entry which is preliminary data.</text>
</comment>
<gene>
    <name evidence="1" type="ORF">QFC22_000831</name>
</gene>
<proteinExistence type="predicted"/>
<accession>A0ACC2XK85</accession>
<keyword evidence="2" id="KW-1185">Reference proteome</keyword>
<dbReference type="EMBL" id="JASBWU010000002">
    <property type="protein sequence ID" value="KAJ9124038.1"/>
    <property type="molecule type" value="Genomic_DNA"/>
</dbReference>
<organism evidence="1 2">
    <name type="scientific">Naganishia vaughanmartiniae</name>
    <dbReference type="NCBI Taxonomy" id="1424756"/>
    <lineage>
        <taxon>Eukaryota</taxon>
        <taxon>Fungi</taxon>
        <taxon>Dikarya</taxon>
        <taxon>Basidiomycota</taxon>
        <taxon>Agaricomycotina</taxon>
        <taxon>Tremellomycetes</taxon>
        <taxon>Filobasidiales</taxon>
        <taxon>Filobasidiaceae</taxon>
        <taxon>Naganishia</taxon>
    </lineage>
</organism>
<reference evidence="1" key="1">
    <citation type="submission" date="2023-04" db="EMBL/GenBank/DDBJ databases">
        <title>Draft Genome sequencing of Naganishia species isolated from polar environments using Oxford Nanopore Technology.</title>
        <authorList>
            <person name="Leo P."/>
            <person name="Venkateswaran K."/>
        </authorList>
    </citation>
    <scope>NUCLEOTIDE SEQUENCE</scope>
    <source>
        <strain evidence="1">MNA-CCFEE 5425</strain>
    </source>
</reference>